<accession>A0A2T3B8W4</accession>
<dbReference type="GO" id="GO:0003677">
    <property type="term" value="F:DNA binding"/>
    <property type="evidence" value="ECO:0007669"/>
    <property type="project" value="InterPro"/>
</dbReference>
<gene>
    <name evidence="4" type="ORF">M430DRAFT_26202</name>
</gene>
<evidence type="ECO:0000256" key="2">
    <source>
        <dbReference type="SAM" id="MobiDB-lite"/>
    </source>
</evidence>
<evidence type="ECO:0000259" key="3">
    <source>
        <dbReference type="Pfam" id="PF04675"/>
    </source>
</evidence>
<dbReference type="PANTHER" id="PTHR45997:SF2">
    <property type="entry name" value="ATP DEPENDENT DNA LIGASE DOMAIN PROTEIN (AFU_ORTHOLOGUE AFUA_5G02430)"/>
    <property type="match status" value="1"/>
</dbReference>
<dbReference type="PANTHER" id="PTHR45997">
    <property type="entry name" value="DNA LIGASE 4"/>
    <property type="match status" value="1"/>
</dbReference>
<dbReference type="GO" id="GO:0003910">
    <property type="term" value="F:DNA ligase (ATP) activity"/>
    <property type="evidence" value="ECO:0007669"/>
    <property type="project" value="InterPro"/>
</dbReference>
<dbReference type="Gene3D" id="1.10.3260.10">
    <property type="entry name" value="DNA ligase, ATP-dependent, N-terminal domain"/>
    <property type="match status" value="1"/>
</dbReference>
<dbReference type="GO" id="GO:0005524">
    <property type="term" value="F:ATP binding"/>
    <property type="evidence" value="ECO:0007669"/>
    <property type="project" value="InterPro"/>
</dbReference>
<evidence type="ECO:0000313" key="5">
    <source>
        <dbReference type="Proteomes" id="UP000241818"/>
    </source>
</evidence>
<organism evidence="4 5">
    <name type="scientific">Amorphotheca resinae ATCC 22711</name>
    <dbReference type="NCBI Taxonomy" id="857342"/>
    <lineage>
        <taxon>Eukaryota</taxon>
        <taxon>Fungi</taxon>
        <taxon>Dikarya</taxon>
        <taxon>Ascomycota</taxon>
        <taxon>Pezizomycotina</taxon>
        <taxon>Leotiomycetes</taxon>
        <taxon>Helotiales</taxon>
        <taxon>Amorphothecaceae</taxon>
        <taxon>Amorphotheca</taxon>
    </lineage>
</organism>
<dbReference type="InterPro" id="IPR012308">
    <property type="entry name" value="DNA_ligase_ATP-dep_N"/>
</dbReference>
<keyword evidence="1" id="KW-0436">Ligase</keyword>
<dbReference type="GO" id="GO:0006310">
    <property type="term" value="P:DNA recombination"/>
    <property type="evidence" value="ECO:0007669"/>
    <property type="project" value="InterPro"/>
</dbReference>
<feature type="compositionally biased region" description="Polar residues" evidence="2">
    <location>
        <begin position="285"/>
        <end position="298"/>
    </location>
</feature>
<dbReference type="GO" id="GO:0006303">
    <property type="term" value="P:double-strand break repair via nonhomologous end joining"/>
    <property type="evidence" value="ECO:0007669"/>
    <property type="project" value="TreeGrafter"/>
</dbReference>
<feature type="domain" description="DNA ligase ATP-dependent N-terminal" evidence="3">
    <location>
        <begin position="5"/>
        <end position="203"/>
    </location>
</feature>
<dbReference type="EMBL" id="KZ679008">
    <property type="protein sequence ID" value="PSS23281.1"/>
    <property type="molecule type" value="Genomic_DNA"/>
</dbReference>
<dbReference type="GeneID" id="36573441"/>
<dbReference type="InParanoid" id="A0A2T3B8W4"/>
<dbReference type="AlphaFoldDB" id="A0A2T3B8W4"/>
<sequence length="459" mass="51683">MPFPFVYVCDLLEDLARLSNRESPLLPKVFHHAATETTLKWLKLHRSRLDAAATDDDAVILTLQPEKRTDRVYEGLDSFGLEQVIARVLNLPRRHFQDLQRWRHEPAKGDLATCVERVMKNMAAENQRIATSAQASAVTVEQIDQSLLRIASHSSGSSAEVRSLALEDEDCDAIEILGNFYRRLTSREAKWLTRLILKDYGPGIKFPDSLICKANHSFLPRCVQVRAEFSSSIPPSLRRDGPGSLRLADAAKSTSNLLPTPPATAPEPVHSTSHKVALGTRLLRSPSTKTQVSISPTERTTDHGSPTRRSKPSELRLSPPIFNGGRSKCQLSEQTCPLANCLFILAPCIATTPWLTENLLPWHGSCFITSLQALSSPNLPRRCPQTGKKYRKIALVEPNRPEQTIEFLKMIGRLNLTRSRGKKQWVEVYDWRILECIAKIDRGKKLDYNPWRRCWMGAV</sequence>
<dbReference type="Pfam" id="PF04675">
    <property type="entry name" value="DNA_ligase_A_N"/>
    <property type="match status" value="1"/>
</dbReference>
<dbReference type="OrthoDB" id="2160351at2759"/>
<dbReference type="GO" id="GO:0006297">
    <property type="term" value="P:nucleotide-excision repair, DNA gap filling"/>
    <property type="evidence" value="ECO:0007669"/>
    <property type="project" value="TreeGrafter"/>
</dbReference>
<evidence type="ECO:0000313" key="4">
    <source>
        <dbReference type="EMBL" id="PSS23281.1"/>
    </source>
</evidence>
<dbReference type="RefSeq" id="XP_024723327.1">
    <property type="nucleotide sequence ID" value="XM_024865360.1"/>
</dbReference>
<dbReference type="GO" id="GO:0032807">
    <property type="term" value="C:DNA ligase IV complex"/>
    <property type="evidence" value="ECO:0007669"/>
    <property type="project" value="TreeGrafter"/>
</dbReference>
<dbReference type="Proteomes" id="UP000241818">
    <property type="component" value="Unassembled WGS sequence"/>
</dbReference>
<evidence type="ECO:0000256" key="1">
    <source>
        <dbReference type="ARBA" id="ARBA00022598"/>
    </source>
</evidence>
<name>A0A2T3B8W4_AMORE</name>
<dbReference type="InterPro" id="IPR036599">
    <property type="entry name" value="DNA_ligase_N_sf"/>
</dbReference>
<dbReference type="InterPro" id="IPR029710">
    <property type="entry name" value="LIG4"/>
</dbReference>
<reference evidence="4 5" key="1">
    <citation type="journal article" date="2018" name="New Phytol.">
        <title>Comparative genomics and transcriptomics depict ericoid mycorrhizal fungi as versatile saprotrophs and plant mutualists.</title>
        <authorList>
            <person name="Martino E."/>
            <person name="Morin E."/>
            <person name="Grelet G.A."/>
            <person name="Kuo A."/>
            <person name="Kohler A."/>
            <person name="Daghino S."/>
            <person name="Barry K.W."/>
            <person name="Cichocki N."/>
            <person name="Clum A."/>
            <person name="Dockter R.B."/>
            <person name="Hainaut M."/>
            <person name="Kuo R.C."/>
            <person name="LaButti K."/>
            <person name="Lindahl B.D."/>
            <person name="Lindquist E.A."/>
            <person name="Lipzen A."/>
            <person name="Khouja H.R."/>
            <person name="Magnuson J."/>
            <person name="Murat C."/>
            <person name="Ohm R.A."/>
            <person name="Singer S.W."/>
            <person name="Spatafora J.W."/>
            <person name="Wang M."/>
            <person name="Veneault-Fourrey C."/>
            <person name="Henrissat B."/>
            <person name="Grigoriev I.V."/>
            <person name="Martin F.M."/>
            <person name="Perotto S."/>
        </authorList>
    </citation>
    <scope>NUCLEOTIDE SEQUENCE [LARGE SCALE GENOMIC DNA]</scope>
    <source>
        <strain evidence="4 5">ATCC 22711</strain>
    </source>
</reference>
<proteinExistence type="predicted"/>
<feature type="region of interest" description="Disordered" evidence="2">
    <location>
        <begin position="254"/>
        <end position="319"/>
    </location>
</feature>
<keyword evidence="5" id="KW-1185">Reference proteome</keyword>
<protein>
    <recommendedName>
        <fullName evidence="3">DNA ligase ATP-dependent N-terminal domain-containing protein</fullName>
    </recommendedName>
</protein>